<evidence type="ECO:0000256" key="2">
    <source>
        <dbReference type="ARBA" id="ARBA00022737"/>
    </source>
</evidence>
<name>A0A8I6RQM0_CIMLE</name>
<dbReference type="GO" id="GO:0005634">
    <property type="term" value="C:nucleus"/>
    <property type="evidence" value="ECO:0007669"/>
    <property type="project" value="TreeGrafter"/>
</dbReference>
<dbReference type="SMART" id="SM00355">
    <property type="entry name" value="ZnF_C2H2"/>
    <property type="match status" value="7"/>
</dbReference>
<dbReference type="KEGG" id="clec:106665983"/>
<evidence type="ECO:0000256" key="4">
    <source>
        <dbReference type="ARBA" id="ARBA00022833"/>
    </source>
</evidence>
<evidence type="ECO:0000313" key="7">
    <source>
        <dbReference type="EnsemblMetazoa" id="XP_014248309.1"/>
    </source>
</evidence>
<dbReference type="Proteomes" id="UP000494040">
    <property type="component" value="Unassembled WGS sequence"/>
</dbReference>
<dbReference type="Gene3D" id="3.30.160.60">
    <property type="entry name" value="Classic Zinc Finger"/>
    <property type="match status" value="2"/>
</dbReference>
<proteinExistence type="predicted"/>
<evidence type="ECO:0000259" key="6">
    <source>
        <dbReference type="PROSITE" id="PS50157"/>
    </source>
</evidence>
<dbReference type="PANTHER" id="PTHR24409">
    <property type="entry name" value="ZINC FINGER PROTEIN 142"/>
    <property type="match status" value="1"/>
</dbReference>
<reference evidence="7" key="1">
    <citation type="submission" date="2022-01" db="UniProtKB">
        <authorList>
            <consortium name="EnsemblMetazoa"/>
        </authorList>
    </citation>
    <scope>IDENTIFICATION</scope>
</reference>
<keyword evidence="4" id="KW-0862">Zinc</keyword>
<accession>A0A8I6RQM0</accession>
<dbReference type="InterPro" id="IPR013087">
    <property type="entry name" value="Znf_C2H2_type"/>
</dbReference>
<keyword evidence="8" id="KW-1185">Reference proteome</keyword>
<dbReference type="SUPFAM" id="SSF57667">
    <property type="entry name" value="beta-beta-alpha zinc fingers"/>
    <property type="match status" value="1"/>
</dbReference>
<dbReference type="RefSeq" id="XP_014248309.1">
    <property type="nucleotide sequence ID" value="XM_014392823.2"/>
</dbReference>
<dbReference type="PANTHER" id="PTHR24409:SF295">
    <property type="entry name" value="AZ2-RELATED"/>
    <property type="match status" value="1"/>
</dbReference>
<dbReference type="PROSITE" id="PS50157">
    <property type="entry name" value="ZINC_FINGER_C2H2_2"/>
    <property type="match status" value="1"/>
</dbReference>
<dbReference type="GO" id="GO:0000981">
    <property type="term" value="F:DNA-binding transcription factor activity, RNA polymerase II-specific"/>
    <property type="evidence" value="ECO:0007669"/>
    <property type="project" value="TreeGrafter"/>
</dbReference>
<protein>
    <recommendedName>
        <fullName evidence="6">C2H2-type domain-containing protein</fullName>
    </recommendedName>
</protein>
<feature type="domain" description="C2H2-type" evidence="6">
    <location>
        <begin position="236"/>
        <end position="263"/>
    </location>
</feature>
<evidence type="ECO:0000256" key="3">
    <source>
        <dbReference type="ARBA" id="ARBA00022771"/>
    </source>
</evidence>
<keyword evidence="1" id="KW-0479">Metal-binding</keyword>
<dbReference type="InterPro" id="IPR036236">
    <property type="entry name" value="Znf_C2H2_sf"/>
</dbReference>
<evidence type="ECO:0000256" key="1">
    <source>
        <dbReference type="ARBA" id="ARBA00022723"/>
    </source>
</evidence>
<dbReference type="GO" id="GO:0008270">
    <property type="term" value="F:zinc ion binding"/>
    <property type="evidence" value="ECO:0007669"/>
    <property type="project" value="UniProtKB-KW"/>
</dbReference>
<keyword evidence="2" id="KW-0677">Repeat</keyword>
<dbReference type="EnsemblMetazoa" id="XM_014392823.2">
    <property type="protein sequence ID" value="XP_014248309.1"/>
    <property type="gene ID" value="LOC106665983"/>
</dbReference>
<dbReference type="GeneID" id="106665983"/>
<organism evidence="7 8">
    <name type="scientific">Cimex lectularius</name>
    <name type="common">Bed bug</name>
    <name type="synonym">Acanthia lectularia</name>
    <dbReference type="NCBI Taxonomy" id="79782"/>
    <lineage>
        <taxon>Eukaryota</taxon>
        <taxon>Metazoa</taxon>
        <taxon>Ecdysozoa</taxon>
        <taxon>Arthropoda</taxon>
        <taxon>Hexapoda</taxon>
        <taxon>Insecta</taxon>
        <taxon>Pterygota</taxon>
        <taxon>Neoptera</taxon>
        <taxon>Paraneoptera</taxon>
        <taxon>Hemiptera</taxon>
        <taxon>Heteroptera</taxon>
        <taxon>Panheteroptera</taxon>
        <taxon>Cimicomorpha</taxon>
        <taxon>Cimicidae</taxon>
        <taxon>Cimex</taxon>
    </lineage>
</organism>
<keyword evidence="3 5" id="KW-0863">Zinc-finger</keyword>
<sequence>MPACVQPLKLRYSFCRLPCDRTSDSQRKLKGEKASVEDCILQDQPVGTTVLGSGTRKKPFKCKDCWKGKFELHWTMHSPLKCYVCVVCGGTISSISEIKSHLCFHKSQLHSKQCEFNREVKNDQTDINLYNANKTKPNTLRCTVKSHKLNGDRLSEDNQKKQYSLQDFNQEQEVMEKPVIKDEFEASLTPKCMQWSSEKEENFNLARRYVLVKTPSSLSQIDLNSNVGNKEMEINFLCYKCGAGFTTNEDLVQHESIHNDEVLGYEALLSSKSKTSSGPFLCSCCRAHFKSKIGLMAHETLHRSTLDSQINIENSENLKYSGGSYKATNLFCLLCDLILKSSSDLISHLRDAHPDLPQYVNLETYNDCEDKFVEEMLHSYGRAANSNRETSNSQKVKDNRVKEPLIQDYKDPGNYFCLLCNFGSSSFDILEQHIKGVHPDLSIRLEELQTCKYCQFMCENNRKLRIHMRKCNTKRKNKAKIRRSKRIKHISVMRNIINERTRSAHLVKKIM</sequence>
<evidence type="ECO:0000256" key="5">
    <source>
        <dbReference type="PROSITE-ProRule" id="PRU00042"/>
    </source>
</evidence>
<dbReference type="AlphaFoldDB" id="A0A8I6RQM0"/>
<evidence type="ECO:0000313" key="8">
    <source>
        <dbReference type="Proteomes" id="UP000494040"/>
    </source>
</evidence>
<dbReference type="GO" id="GO:0000977">
    <property type="term" value="F:RNA polymerase II transcription regulatory region sequence-specific DNA binding"/>
    <property type="evidence" value="ECO:0007669"/>
    <property type="project" value="TreeGrafter"/>
</dbReference>
<dbReference type="PROSITE" id="PS00028">
    <property type="entry name" value="ZINC_FINGER_C2H2_1"/>
    <property type="match status" value="4"/>
</dbReference>